<feature type="region of interest" description="Disordered" evidence="3">
    <location>
        <begin position="308"/>
        <end position="343"/>
    </location>
</feature>
<feature type="domain" description="Rad21/Rec8-like protein C-terminal eukaryotic" evidence="4">
    <location>
        <begin position="670"/>
        <end position="708"/>
    </location>
</feature>
<feature type="region of interest" description="Disordered" evidence="3">
    <location>
        <begin position="531"/>
        <end position="551"/>
    </location>
</feature>
<feature type="domain" description="Rad21/Rec8-like protein N-terminal" evidence="5">
    <location>
        <begin position="1"/>
        <end position="112"/>
    </location>
</feature>
<dbReference type="AlphaFoldDB" id="A0A8H6L8K9"/>
<evidence type="ECO:0008006" key="8">
    <source>
        <dbReference type="Google" id="ProtNLM"/>
    </source>
</evidence>
<feature type="compositionally biased region" description="Basic and acidic residues" evidence="3">
    <location>
        <begin position="445"/>
        <end position="459"/>
    </location>
</feature>
<dbReference type="CDD" id="cd21789">
    <property type="entry name" value="Rad21_Rec8_M_SpRec8p-like"/>
    <property type="match status" value="1"/>
</dbReference>
<dbReference type="Proteomes" id="UP000578531">
    <property type="component" value="Unassembled WGS sequence"/>
</dbReference>
<dbReference type="PANTHER" id="PTHR12585">
    <property type="entry name" value="SCC1 / RAD21 FAMILY MEMBER"/>
    <property type="match status" value="1"/>
</dbReference>
<dbReference type="RefSeq" id="XP_037168834.1">
    <property type="nucleotide sequence ID" value="XM_037304039.1"/>
</dbReference>
<dbReference type="GO" id="GO:0003682">
    <property type="term" value="F:chromatin binding"/>
    <property type="evidence" value="ECO:0007669"/>
    <property type="project" value="TreeGrafter"/>
</dbReference>
<evidence type="ECO:0000313" key="7">
    <source>
        <dbReference type="Proteomes" id="UP000578531"/>
    </source>
</evidence>
<proteinExistence type="predicted"/>
<dbReference type="Pfam" id="PF04824">
    <property type="entry name" value="Rad21_Rec8"/>
    <property type="match status" value="1"/>
</dbReference>
<reference evidence="6 7" key="1">
    <citation type="journal article" date="2020" name="Genomics">
        <title>Complete, high-quality genomes from long-read metagenomic sequencing of two wolf lichen thalli reveals enigmatic genome architecture.</title>
        <authorList>
            <person name="McKenzie S.K."/>
            <person name="Walston R.F."/>
            <person name="Allen J.L."/>
        </authorList>
    </citation>
    <scope>NUCLEOTIDE SEQUENCE [LARGE SCALE GENOMIC DNA]</scope>
    <source>
        <strain evidence="6">WasteWater2</strain>
    </source>
</reference>
<feature type="compositionally biased region" description="Low complexity" evidence="3">
    <location>
        <begin position="149"/>
        <end position="165"/>
    </location>
</feature>
<feature type="region of interest" description="Disordered" evidence="3">
    <location>
        <begin position="434"/>
        <end position="472"/>
    </location>
</feature>
<dbReference type="EMBL" id="JACCJC010000005">
    <property type="protein sequence ID" value="KAF6239559.1"/>
    <property type="molecule type" value="Genomic_DNA"/>
</dbReference>
<dbReference type="GO" id="GO:0030892">
    <property type="term" value="C:mitotic cohesin complex"/>
    <property type="evidence" value="ECO:0007669"/>
    <property type="project" value="TreeGrafter"/>
</dbReference>
<name>A0A8H6L8K9_9LECA</name>
<gene>
    <name evidence="6" type="ORF">HO173_002103</name>
</gene>
<evidence type="ECO:0000259" key="4">
    <source>
        <dbReference type="Pfam" id="PF04824"/>
    </source>
</evidence>
<comment type="subcellular location">
    <subcellularLocation>
        <location evidence="1">Nucleus</location>
    </subcellularLocation>
</comment>
<feature type="region of interest" description="Disordered" evidence="3">
    <location>
        <begin position="146"/>
        <end position="165"/>
    </location>
</feature>
<evidence type="ECO:0000256" key="2">
    <source>
        <dbReference type="ARBA" id="ARBA00023242"/>
    </source>
</evidence>
<dbReference type="GO" id="GO:0005634">
    <property type="term" value="C:nucleus"/>
    <property type="evidence" value="ECO:0007669"/>
    <property type="project" value="UniProtKB-SubCell"/>
</dbReference>
<dbReference type="OrthoDB" id="5427633at2759"/>
<dbReference type="InterPro" id="IPR006910">
    <property type="entry name" value="Rad21_Rec8_N"/>
</dbReference>
<evidence type="ECO:0000313" key="6">
    <source>
        <dbReference type="EMBL" id="KAF6239559.1"/>
    </source>
</evidence>
<dbReference type="Pfam" id="PF04825">
    <property type="entry name" value="Rad21_Rec8_N"/>
    <property type="match status" value="1"/>
</dbReference>
<evidence type="ECO:0000256" key="1">
    <source>
        <dbReference type="ARBA" id="ARBA00004123"/>
    </source>
</evidence>
<organism evidence="6 7">
    <name type="scientific">Letharia columbiana</name>
    <dbReference type="NCBI Taxonomy" id="112416"/>
    <lineage>
        <taxon>Eukaryota</taxon>
        <taxon>Fungi</taxon>
        <taxon>Dikarya</taxon>
        <taxon>Ascomycota</taxon>
        <taxon>Pezizomycotina</taxon>
        <taxon>Lecanoromycetes</taxon>
        <taxon>OSLEUM clade</taxon>
        <taxon>Lecanoromycetidae</taxon>
        <taxon>Lecanorales</taxon>
        <taxon>Lecanorineae</taxon>
        <taxon>Parmeliaceae</taxon>
        <taxon>Letharia</taxon>
    </lineage>
</organism>
<protein>
    <recommendedName>
        <fullName evidence="8">Rad21/Rec8-like protein N-terminal domain-containing protein</fullName>
    </recommendedName>
</protein>
<sequence>MFYSHEILTSREGGVATVWLVATLGSRSNTKKINRKAILDVDIPKTCSIIIQPEAPMALRLQSNLLYGVSRVFSQQCGYVLSDAQIAQSNMRALLKAVRTSELDPNAGKARSDQLVIQDDPAFLPDLALPGLDIDLSALDISTDDSSRRSSILSPHSQRSSLSSHAEADESMLGLVIPSSGSGGAGDLGGFILPGENVSSAQRSARIGRLLDDEDEGFNIDPGFTIDADGNLVEEPTPGPGAALAGGIRLGSDSAASARVRQELMEGHQAGRLEPGAMDLDLDLPQIDDDIVLPDAEAFPTTALQAPAGSGILGPSSGVHEEQESSESADAPLQHRRRTPKTLPVDEMQELHNTDLTQWKTDYLANMAEATAAKRSHKAPVLAKKNAAFWVVGAGIGGVGAGLGSSKLQSPLDMFAGEAMMEALTGVRISIAGQKRGRDDEEDHDSGSEARRVRIRDGDGAQIGRGGDMMLDDDGTIMISGNDEVEVGRHAPPALEDPSMPWNISSAIGSRQGSVIRGRGFAGSIGGFPTSAGAPSSLPPVAAGPSSQDRRASRILSASPLLGRGRQRYSSLENFPVEDDDELLGGRQISDDQALDDFQLYGPAAAVDTQTAGQSQWMRATLNQEANNFLEFVKAEITALPAHASDDEDELAGDGLSKFSASFERLLPPTQHSKIVAAQALHHLLALATKSLITVRQVLPYGSIDLSLPAGV</sequence>
<dbReference type="GO" id="GO:0007064">
    <property type="term" value="P:mitotic sister chromatid cohesion"/>
    <property type="evidence" value="ECO:0007669"/>
    <property type="project" value="TreeGrafter"/>
</dbReference>
<dbReference type="InterPro" id="IPR039781">
    <property type="entry name" value="Rad21/Rec8-like"/>
</dbReference>
<dbReference type="InterPro" id="IPR006909">
    <property type="entry name" value="Rad21/Rec8_C_eu"/>
</dbReference>
<accession>A0A8H6L8K9</accession>
<keyword evidence="7" id="KW-1185">Reference proteome</keyword>
<dbReference type="PANTHER" id="PTHR12585:SF70">
    <property type="entry name" value="RAD21_REC8 N TERMINAL DOMAIN PROTEIN (AFU_ORTHOLOGUE AFUA_6G02900)"/>
    <property type="match status" value="1"/>
</dbReference>
<evidence type="ECO:0000256" key="3">
    <source>
        <dbReference type="SAM" id="MobiDB-lite"/>
    </source>
</evidence>
<keyword evidence="2" id="KW-0539">Nucleus</keyword>
<dbReference type="GeneID" id="59283777"/>
<comment type="caution">
    <text evidence="6">The sequence shown here is derived from an EMBL/GenBank/DDBJ whole genome shotgun (WGS) entry which is preliminary data.</text>
</comment>
<evidence type="ECO:0000259" key="5">
    <source>
        <dbReference type="Pfam" id="PF04825"/>
    </source>
</evidence>